<name>A0ABM5NHD5_LIBAS</name>
<accession>A0ABM5NHD5</accession>
<protein>
    <submittedName>
        <fullName evidence="1">Uncharacterized protein</fullName>
    </submittedName>
</protein>
<gene>
    <name evidence="1" type="ORF">WSI_05015</name>
</gene>
<organism evidence="1 2">
    <name type="scientific">Candidatus Liberibacter asiaticus str. gxpsy</name>
    <dbReference type="NCBI Taxonomy" id="1174529"/>
    <lineage>
        <taxon>Bacteria</taxon>
        <taxon>Pseudomonadati</taxon>
        <taxon>Pseudomonadota</taxon>
        <taxon>Alphaproteobacteria</taxon>
        <taxon>Hyphomicrobiales</taxon>
        <taxon>Rhizobiaceae</taxon>
        <taxon>Liberibacter</taxon>
    </lineage>
</organism>
<evidence type="ECO:0000313" key="1">
    <source>
        <dbReference type="EMBL" id="AGH17369.1"/>
    </source>
</evidence>
<dbReference type="Proteomes" id="UP000011820">
    <property type="component" value="Chromosome"/>
</dbReference>
<reference evidence="1 2" key="1">
    <citation type="journal article" date="2013" name="Genome Announc.">
        <title>Complete Genome Sequence of a Chinese Strain of 'Candidatus Liberibacter asiaticus'.</title>
        <authorList>
            <person name="Lin H."/>
            <person name="Han C.S."/>
            <person name="Liu B."/>
            <person name="Lou B."/>
            <person name="Bai X."/>
            <person name="Deng C."/>
            <person name="Civerolo E.L."/>
            <person name="Gupta G."/>
        </authorList>
    </citation>
    <scope>NUCLEOTIDE SEQUENCE [LARGE SCALE GENOMIC DNA]</scope>
    <source>
        <strain evidence="2">gxpsy</strain>
    </source>
</reference>
<proteinExistence type="predicted"/>
<sequence length="70" mass="7897">MGFSALRGVGGAARARAARAFPLLRWVLVKELRQFSFSLGIFHIPLWPFGQASVTPRMVLKHHIERTLLL</sequence>
<dbReference type="EMBL" id="CP004005">
    <property type="protein sequence ID" value="AGH17369.1"/>
    <property type="molecule type" value="Genomic_DNA"/>
</dbReference>
<evidence type="ECO:0000313" key="2">
    <source>
        <dbReference type="Proteomes" id="UP000011820"/>
    </source>
</evidence>
<keyword evidence="2" id="KW-1185">Reference proteome</keyword>